<dbReference type="RefSeq" id="XP_007762777.1">
    <property type="nucleotide sequence ID" value="XM_007764587.1"/>
</dbReference>
<keyword evidence="2 5" id="KW-0812">Transmembrane</keyword>
<keyword evidence="7" id="KW-1185">Reference proteome</keyword>
<dbReference type="GeneID" id="19209833"/>
<evidence type="ECO:0000313" key="6">
    <source>
        <dbReference type="EMBL" id="EIW86619.1"/>
    </source>
</evidence>
<dbReference type="PANTHER" id="PTHR43461:SF1">
    <property type="entry name" value="TRANSMEMBRANE PROTEIN 256"/>
    <property type="match status" value="1"/>
</dbReference>
<evidence type="ECO:0008006" key="8">
    <source>
        <dbReference type="Google" id="ProtNLM"/>
    </source>
</evidence>
<keyword evidence="3 5" id="KW-1133">Transmembrane helix</keyword>
<dbReference type="Proteomes" id="UP000053558">
    <property type="component" value="Unassembled WGS sequence"/>
</dbReference>
<protein>
    <recommendedName>
        <fullName evidence="8">DUF423-domain-containing protein</fullName>
    </recommendedName>
</protein>
<comment type="subcellular location">
    <subcellularLocation>
        <location evidence="1">Membrane</location>
        <topology evidence="1">Multi-pass membrane protein</topology>
    </subcellularLocation>
</comment>
<name>A0A5M3N5D5_CONPW</name>
<evidence type="ECO:0000256" key="1">
    <source>
        <dbReference type="ARBA" id="ARBA00004141"/>
    </source>
</evidence>
<feature type="transmembrane region" description="Helical" evidence="5">
    <location>
        <begin position="99"/>
        <end position="119"/>
    </location>
</feature>
<proteinExistence type="predicted"/>
<sequence length="120" mass="12776">MITPRLLWKMGAAFAAFGMLTGAFGAHGLKKLPNITADQIHAFETASSYAIYNGLGLLALSMHPRFSTHKFAGPAIAGGTLIFSGSIMTLVLVRDRFRFLGPITPLGGMAMIAGYLSLLF</sequence>
<gene>
    <name evidence="6" type="ORF">CONPUDRAFT_78915</name>
</gene>
<evidence type="ECO:0000256" key="5">
    <source>
        <dbReference type="SAM" id="Phobius"/>
    </source>
</evidence>
<feature type="transmembrane region" description="Helical" evidence="5">
    <location>
        <begin position="72"/>
        <end position="93"/>
    </location>
</feature>
<evidence type="ECO:0000256" key="2">
    <source>
        <dbReference type="ARBA" id="ARBA00022692"/>
    </source>
</evidence>
<organism evidence="6 7">
    <name type="scientific">Coniophora puteana (strain RWD-64-598)</name>
    <name type="common">Brown rot fungus</name>
    <dbReference type="NCBI Taxonomy" id="741705"/>
    <lineage>
        <taxon>Eukaryota</taxon>
        <taxon>Fungi</taxon>
        <taxon>Dikarya</taxon>
        <taxon>Basidiomycota</taxon>
        <taxon>Agaricomycotina</taxon>
        <taxon>Agaricomycetes</taxon>
        <taxon>Agaricomycetidae</taxon>
        <taxon>Boletales</taxon>
        <taxon>Coniophorineae</taxon>
        <taxon>Coniophoraceae</taxon>
        <taxon>Coniophora</taxon>
    </lineage>
</organism>
<evidence type="ECO:0000313" key="7">
    <source>
        <dbReference type="Proteomes" id="UP000053558"/>
    </source>
</evidence>
<reference evidence="7" key="1">
    <citation type="journal article" date="2012" name="Science">
        <title>The Paleozoic origin of enzymatic lignin decomposition reconstructed from 31 fungal genomes.</title>
        <authorList>
            <person name="Floudas D."/>
            <person name="Binder M."/>
            <person name="Riley R."/>
            <person name="Barry K."/>
            <person name="Blanchette R.A."/>
            <person name="Henrissat B."/>
            <person name="Martinez A.T."/>
            <person name="Otillar R."/>
            <person name="Spatafora J.W."/>
            <person name="Yadav J.S."/>
            <person name="Aerts A."/>
            <person name="Benoit I."/>
            <person name="Boyd A."/>
            <person name="Carlson A."/>
            <person name="Copeland A."/>
            <person name="Coutinho P.M."/>
            <person name="de Vries R.P."/>
            <person name="Ferreira P."/>
            <person name="Findley K."/>
            <person name="Foster B."/>
            <person name="Gaskell J."/>
            <person name="Glotzer D."/>
            <person name="Gorecki P."/>
            <person name="Heitman J."/>
            <person name="Hesse C."/>
            <person name="Hori C."/>
            <person name="Igarashi K."/>
            <person name="Jurgens J.A."/>
            <person name="Kallen N."/>
            <person name="Kersten P."/>
            <person name="Kohler A."/>
            <person name="Kuees U."/>
            <person name="Kumar T.K.A."/>
            <person name="Kuo A."/>
            <person name="LaButti K."/>
            <person name="Larrondo L.F."/>
            <person name="Lindquist E."/>
            <person name="Ling A."/>
            <person name="Lombard V."/>
            <person name="Lucas S."/>
            <person name="Lundell T."/>
            <person name="Martin R."/>
            <person name="McLaughlin D.J."/>
            <person name="Morgenstern I."/>
            <person name="Morin E."/>
            <person name="Murat C."/>
            <person name="Nagy L.G."/>
            <person name="Nolan M."/>
            <person name="Ohm R.A."/>
            <person name="Patyshakuliyeva A."/>
            <person name="Rokas A."/>
            <person name="Ruiz-Duenas F.J."/>
            <person name="Sabat G."/>
            <person name="Salamov A."/>
            <person name="Samejima M."/>
            <person name="Schmutz J."/>
            <person name="Slot J.C."/>
            <person name="St John F."/>
            <person name="Stenlid J."/>
            <person name="Sun H."/>
            <person name="Sun S."/>
            <person name="Syed K."/>
            <person name="Tsang A."/>
            <person name="Wiebenga A."/>
            <person name="Young D."/>
            <person name="Pisabarro A."/>
            <person name="Eastwood D.C."/>
            <person name="Martin F."/>
            <person name="Cullen D."/>
            <person name="Grigoriev I.V."/>
            <person name="Hibbett D.S."/>
        </authorList>
    </citation>
    <scope>NUCLEOTIDE SEQUENCE [LARGE SCALE GENOMIC DNA]</scope>
    <source>
        <strain evidence="7">RWD-64-598 SS2</strain>
    </source>
</reference>
<dbReference type="OrthoDB" id="269173at2759"/>
<comment type="caution">
    <text evidence="6">The sequence shown here is derived from an EMBL/GenBank/DDBJ whole genome shotgun (WGS) entry which is preliminary data.</text>
</comment>
<dbReference type="AlphaFoldDB" id="A0A5M3N5D5"/>
<dbReference type="GO" id="GO:0016020">
    <property type="term" value="C:membrane"/>
    <property type="evidence" value="ECO:0007669"/>
    <property type="project" value="UniProtKB-SubCell"/>
</dbReference>
<evidence type="ECO:0000256" key="4">
    <source>
        <dbReference type="ARBA" id="ARBA00023136"/>
    </source>
</evidence>
<keyword evidence="4 5" id="KW-0472">Membrane</keyword>
<evidence type="ECO:0000256" key="3">
    <source>
        <dbReference type="ARBA" id="ARBA00022989"/>
    </source>
</evidence>
<dbReference type="OMA" id="VEYQFYH"/>
<dbReference type="EMBL" id="JH711573">
    <property type="protein sequence ID" value="EIW86619.1"/>
    <property type="molecule type" value="Genomic_DNA"/>
</dbReference>
<dbReference type="InterPro" id="IPR006696">
    <property type="entry name" value="DUF423"/>
</dbReference>
<dbReference type="Pfam" id="PF04241">
    <property type="entry name" value="DUF423"/>
    <property type="match status" value="1"/>
</dbReference>
<dbReference type="PANTHER" id="PTHR43461">
    <property type="entry name" value="TRANSMEMBRANE PROTEIN 256"/>
    <property type="match status" value="1"/>
</dbReference>
<dbReference type="KEGG" id="cput:CONPUDRAFT_78915"/>
<accession>A0A5M3N5D5</accession>